<evidence type="ECO:0000259" key="1">
    <source>
        <dbReference type="Pfam" id="PF21686"/>
    </source>
</evidence>
<dbReference type="EMBL" id="CP001359">
    <property type="protein sequence ID" value="ACL64371.1"/>
    <property type="molecule type" value="Genomic_DNA"/>
</dbReference>
<dbReference type="InterPro" id="IPR033649">
    <property type="entry name" value="MtLigD_Pol-like"/>
</dbReference>
<dbReference type="HOGENOM" id="CLU_008325_1_2_7"/>
<dbReference type="PANTHER" id="PTHR42705:SF2">
    <property type="entry name" value="BIFUNCTIONAL NON-HOMOLOGOUS END JOINING PROTEIN LIGD"/>
    <property type="match status" value="1"/>
</dbReference>
<proteinExistence type="predicted"/>
<protein>
    <submittedName>
        <fullName evidence="2">DNA polymerase LigD, polymerase domain protein</fullName>
    </submittedName>
</protein>
<dbReference type="InterPro" id="IPR052171">
    <property type="entry name" value="NHEJ_LigD"/>
</dbReference>
<name>B8JF14_ANAD2</name>
<dbReference type="CDD" id="cd04863">
    <property type="entry name" value="MtLigD_Pol_like"/>
    <property type="match status" value="1"/>
</dbReference>
<dbReference type="KEGG" id="acp:A2cp1_1020"/>
<dbReference type="Proteomes" id="UP000007089">
    <property type="component" value="Chromosome"/>
</dbReference>
<evidence type="ECO:0000313" key="2">
    <source>
        <dbReference type="EMBL" id="ACL64371.1"/>
    </source>
</evidence>
<evidence type="ECO:0000313" key="3">
    <source>
        <dbReference type="Proteomes" id="UP000007089"/>
    </source>
</evidence>
<dbReference type="RefSeq" id="WP_012632366.1">
    <property type="nucleotide sequence ID" value="NC_011891.1"/>
</dbReference>
<accession>B8JF14</accession>
<dbReference type="PANTHER" id="PTHR42705">
    <property type="entry name" value="BIFUNCTIONAL NON-HOMOLOGOUS END JOINING PROTEIN LIGD"/>
    <property type="match status" value="1"/>
</dbReference>
<dbReference type="Pfam" id="PF21686">
    <property type="entry name" value="LigD_Prim-Pol"/>
    <property type="match status" value="1"/>
</dbReference>
<gene>
    <name evidence="2" type="ordered locus">A2cp1_1020</name>
</gene>
<dbReference type="NCBIfam" id="TIGR02778">
    <property type="entry name" value="ligD_pol"/>
    <property type="match status" value="1"/>
</dbReference>
<feature type="domain" description="DNA ligase D polymerase" evidence="1">
    <location>
        <begin position="33"/>
        <end position="291"/>
    </location>
</feature>
<organism evidence="2 3">
    <name type="scientific">Anaeromyxobacter dehalogenans (strain ATCC BAA-258 / DSM 21875 / 2CP-1)</name>
    <dbReference type="NCBI Taxonomy" id="455488"/>
    <lineage>
        <taxon>Bacteria</taxon>
        <taxon>Pseudomonadati</taxon>
        <taxon>Myxococcota</taxon>
        <taxon>Myxococcia</taxon>
        <taxon>Myxococcales</taxon>
        <taxon>Cystobacterineae</taxon>
        <taxon>Anaeromyxobacteraceae</taxon>
        <taxon>Anaeromyxobacter</taxon>
    </lineage>
</organism>
<sequence>MARAQQGVEVEVEGRRIQLRNLDKVFYPEAGFTKGEVVDYYRRVAPVLLPHLRDRPLTLKRYPEGVDGPHFYEKRCPRHRPDWFRTEAIWSEGNQDYIDYCVVDDLSSLVWLASIADLELHPSLSRVDDVERPTALVFDLDPGPPAELLACCEVALLLRRLLAALGLEAFPKSSGSKGMQLYVPLSGATYADTKPFAHAVARVLERRHPQLVVERMAKALRGGKVLVDWSQNDPHKTTVCVYSLRARPRPTVSTPLRWAEVEKAVRTRDAGGLVFEAGAVLRRVERVGDLFAPVLTLRQRLPAPAELERAAGA</sequence>
<dbReference type="Gene3D" id="3.90.920.10">
    <property type="entry name" value="DNA primase, PRIM domain"/>
    <property type="match status" value="1"/>
</dbReference>
<dbReference type="AlphaFoldDB" id="B8JF14"/>
<keyword evidence="3" id="KW-1185">Reference proteome</keyword>
<dbReference type="InterPro" id="IPR014145">
    <property type="entry name" value="LigD_pol_dom"/>
</dbReference>
<reference evidence="2" key="1">
    <citation type="submission" date="2009-01" db="EMBL/GenBank/DDBJ databases">
        <title>Complete sequence of Anaeromyxobacter dehalogenans 2CP-1.</title>
        <authorList>
            <consortium name="US DOE Joint Genome Institute"/>
            <person name="Lucas S."/>
            <person name="Copeland A."/>
            <person name="Lapidus A."/>
            <person name="Glavina del Rio T."/>
            <person name="Dalin E."/>
            <person name="Tice H."/>
            <person name="Bruce D."/>
            <person name="Goodwin L."/>
            <person name="Pitluck S."/>
            <person name="Saunders E."/>
            <person name="Brettin T."/>
            <person name="Detter J.C."/>
            <person name="Han C."/>
            <person name="Larimer F."/>
            <person name="Land M."/>
            <person name="Hauser L."/>
            <person name="Kyrpides N."/>
            <person name="Ovchinnikova G."/>
            <person name="Beliaev A.S."/>
            <person name="Richardson P."/>
        </authorList>
    </citation>
    <scope>NUCLEOTIDE SEQUENCE</scope>
    <source>
        <strain evidence="2">2CP-1</strain>
    </source>
</reference>